<dbReference type="Gene3D" id="2.40.50.230">
    <property type="entry name" value="Gp5 N-terminal domain"/>
    <property type="match status" value="1"/>
</dbReference>
<name>A0A8S5P998_9CAUD</name>
<sequence>MTELKTNARVSSLGSELNAQEFFTRSIVKQMVSTAIPVRVDVVERAADGSGALYVDATPLVCQTGADGNVLEPVSIPHLPYFRLQHGTAAVICDPVVGDIGLAIFAQQDCSRLTGGNTPVAPGTFRCFDMSDGFYLGGFWGQVPKTFIHIEEKGTIHVVAPKQHHLESPTVIVDCETVTVNAKDSATVVTKTAKVNASSSLTVDSPQSTFTGNVAIQKNLTVTGHISGTSGMSITGGTGGATATFQGSIKVSDDVTASGISLTSHTHTEQGDGKETSGPH</sequence>
<organism evidence="2">
    <name type="scientific">Myoviridae sp. ctEwD1</name>
    <dbReference type="NCBI Taxonomy" id="2825063"/>
    <lineage>
        <taxon>Viruses</taxon>
        <taxon>Duplodnaviria</taxon>
        <taxon>Heunggongvirae</taxon>
        <taxon>Uroviricota</taxon>
        <taxon>Caudoviricetes</taxon>
    </lineage>
</organism>
<proteinExistence type="predicted"/>
<feature type="compositionally biased region" description="Basic and acidic residues" evidence="1">
    <location>
        <begin position="266"/>
        <end position="280"/>
    </location>
</feature>
<dbReference type="InterPro" id="IPR037026">
    <property type="entry name" value="Vgr_OB-fold_dom_sf"/>
</dbReference>
<accession>A0A8S5P998</accession>
<protein>
    <submittedName>
        <fullName evidence="2">Central spike protein</fullName>
    </submittedName>
</protein>
<evidence type="ECO:0000313" key="2">
    <source>
        <dbReference type="EMBL" id="DAE02780.1"/>
    </source>
</evidence>
<dbReference type="EMBL" id="BK015352">
    <property type="protein sequence ID" value="DAE02780.1"/>
    <property type="molecule type" value="Genomic_DNA"/>
</dbReference>
<evidence type="ECO:0000256" key="1">
    <source>
        <dbReference type="SAM" id="MobiDB-lite"/>
    </source>
</evidence>
<reference evidence="2" key="1">
    <citation type="journal article" date="2021" name="Proc. Natl. Acad. Sci. U.S.A.">
        <title>A Catalog of Tens of Thousands of Viruses from Human Metagenomes Reveals Hidden Associations with Chronic Diseases.</title>
        <authorList>
            <person name="Tisza M.J."/>
            <person name="Buck C.B."/>
        </authorList>
    </citation>
    <scope>NUCLEOTIDE SEQUENCE</scope>
    <source>
        <strain evidence="2">CtEwD1</strain>
    </source>
</reference>
<feature type="region of interest" description="Disordered" evidence="1">
    <location>
        <begin position="261"/>
        <end position="280"/>
    </location>
</feature>